<evidence type="ECO:0000256" key="7">
    <source>
        <dbReference type="ARBA" id="ARBA00023136"/>
    </source>
</evidence>
<gene>
    <name evidence="10" type="ORF">NOX80_07085</name>
</gene>
<evidence type="ECO:0000256" key="4">
    <source>
        <dbReference type="ARBA" id="ARBA00022692"/>
    </source>
</evidence>
<evidence type="ECO:0000256" key="5">
    <source>
        <dbReference type="ARBA" id="ARBA00022801"/>
    </source>
</evidence>
<proteinExistence type="inferred from homology"/>
<evidence type="ECO:0000256" key="2">
    <source>
        <dbReference type="ARBA" id="ARBA00009045"/>
    </source>
</evidence>
<comment type="subcellular location">
    <subcellularLocation>
        <location evidence="1">Membrane</location>
        <topology evidence="1">Multi-pass membrane protein</topology>
    </subcellularLocation>
</comment>
<accession>A0ABY5IZM8</accession>
<dbReference type="Gene3D" id="1.20.1540.10">
    <property type="entry name" value="Rhomboid-like"/>
    <property type="match status" value="1"/>
</dbReference>
<dbReference type="InterPro" id="IPR035952">
    <property type="entry name" value="Rhomboid-like_sf"/>
</dbReference>
<dbReference type="PANTHER" id="PTHR43066">
    <property type="entry name" value="RHOMBOID-RELATED PROTEIN"/>
    <property type="match status" value="1"/>
</dbReference>
<dbReference type="PANTHER" id="PTHR43066:SF1">
    <property type="entry name" value="RHOMBOID PROTEIN 2"/>
    <property type="match status" value="1"/>
</dbReference>
<dbReference type="EMBL" id="CP101751">
    <property type="protein sequence ID" value="UUC46956.1"/>
    <property type="molecule type" value="Genomic_DNA"/>
</dbReference>
<feature type="transmembrane region" description="Helical" evidence="8">
    <location>
        <begin position="163"/>
        <end position="183"/>
    </location>
</feature>
<dbReference type="SUPFAM" id="SSF144091">
    <property type="entry name" value="Rhomboid-like"/>
    <property type="match status" value="1"/>
</dbReference>
<reference evidence="10" key="1">
    <citation type="submission" date="2022-07" db="EMBL/GenBank/DDBJ databases">
        <title>Isolation, identification, and degradation of a PFOSA degrading strain from sewage treatment plant.</title>
        <authorList>
            <person name="Zhang L."/>
            <person name="Huo Y."/>
        </authorList>
    </citation>
    <scope>NUCLEOTIDE SEQUENCE</scope>
    <source>
        <strain evidence="10">C1</strain>
    </source>
</reference>
<feature type="transmembrane region" description="Helical" evidence="8">
    <location>
        <begin position="113"/>
        <end position="131"/>
    </location>
</feature>
<feature type="transmembrane region" description="Helical" evidence="8">
    <location>
        <begin position="91"/>
        <end position="107"/>
    </location>
</feature>
<evidence type="ECO:0000256" key="6">
    <source>
        <dbReference type="ARBA" id="ARBA00022989"/>
    </source>
</evidence>
<keyword evidence="11" id="KW-1185">Reference proteome</keyword>
<evidence type="ECO:0000256" key="8">
    <source>
        <dbReference type="SAM" id="Phobius"/>
    </source>
</evidence>
<protein>
    <submittedName>
        <fullName evidence="10">Rhomboid family intramembrane serine protease</fullName>
    </submittedName>
</protein>
<evidence type="ECO:0000313" key="10">
    <source>
        <dbReference type="EMBL" id="UUC46956.1"/>
    </source>
</evidence>
<evidence type="ECO:0000313" key="11">
    <source>
        <dbReference type="Proteomes" id="UP001059844"/>
    </source>
</evidence>
<name>A0ABY5IZM8_9FLAO</name>
<dbReference type="Proteomes" id="UP001059844">
    <property type="component" value="Chromosome"/>
</dbReference>
<dbReference type="GO" id="GO:0008233">
    <property type="term" value="F:peptidase activity"/>
    <property type="evidence" value="ECO:0007669"/>
    <property type="project" value="UniProtKB-KW"/>
</dbReference>
<evidence type="ECO:0000259" key="9">
    <source>
        <dbReference type="Pfam" id="PF01694"/>
    </source>
</evidence>
<comment type="similarity">
    <text evidence="2">Belongs to the peptidase S54 family.</text>
</comment>
<keyword evidence="6 8" id="KW-1133">Transmembrane helix</keyword>
<feature type="transmembrane region" description="Helical" evidence="8">
    <location>
        <begin position="12"/>
        <end position="29"/>
    </location>
</feature>
<feature type="transmembrane region" description="Helical" evidence="8">
    <location>
        <begin position="138"/>
        <end position="157"/>
    </location>
</feature>
<dbReference type="RefSeq" id="WP_256552610.1">
    <property type="nucleotide sequence ID" value="NZ_CP101751.1"/>
</dbReference>
<dbReference type="GO" id="GO:0006508">
    <property type="term" value="P:proteolysis"/>
    <property type="evidence" value="ECO:0007669"/>
    <property type="project" value="UniProtKB-KW"/>
</dbReference>
<evidence type="ECO:0000256" key="1">
    <source>
        <dbReference type="ARBA" id="ARBA00004141"/>
    </source>
</evidence>
<feature type="domain" description="Peptidase S54 rhomboid" evidence="9">
    <location>
        <begin position="53"/>
        <end position="183"/>
    </location>
</feature>
<keyword evidence="4 8" id="KW-0812">Transmembrane</keyword>
<dbReference type="Pfam" id="PF01694">
    <property type="entry name" value="Rhomboid"/>
    <property type="match status" value="1"/>
</dbReference>
<dbReference type="InterPro" id="IPR022764">
    <property type="entry name" value="Peptidase_S54_rhomboid_dom"/>
</dbReference>
<feature type="transmembrane region" description="Helical" evidence="8">
    <location>
        <begin position="66"/>
        <end position="84"/>
    </location>
</feature>
<keyword evidence="3 10" id="KW-0645">Protease</keyword>
<organism evidence="10 11">
    <name type="scientific">Flavobacterium cerinum</name>
    <dbReference type="NCBI Taxonomy" id="2502784"/>
    <lineage>
        <taxon>Bacteria</taxon>
        <taxon>Pseudomonadati</taxon>
        <taxon>Bacteroidota</taxon>
        <taxon>Flavobacteriia</taxon>
        <taxon>Flavobacteriales</taxon>
        <taxon>Flavobacteriaceae</taxon>
        <taxon>Flavobacterium</taxon>
    </lineage>
</organism>
<keyword evidence="7 8" id="KW-0472">Membrane</keyword>
<evidence type="ECO:0000256" key="3">
    <source>
        <dbReference type="ARBA" id="ARBA00022670"/>
    </source>
</evidence>
<sequence length="268" mass="31506">MKEIDFKFSPSVLAWPLYFVLVLWLVFWVEVKFKISLSDYGIYPRTLSGLKGIIFSPFLHGDIKHLYNNSIPLVMLVAALRYFYRKQALEVIILGILLSGFGTWLIGRESYHIGASGLIYVLVSFIFFKGIQTKYYRLVALSLTIIVLYGGMIWYVFPSPEENISWEGHLAGFITGYLLSFFMKTPEYQKPIRYEWERPDFDPSQDPFMKHFDENGNFVNLPKEEVPEKNEADQFFENYFKSDMPVYYRIIYKQDSDDKPTDETQKKD</sequence>
<keyword evidence="5" id="KW-0378">Hydrolase</keyword>